<keyword evidence="15" id="KW-0816">Tricarboxylic acid cycle</keyword>
<dbReference type="PROSITE" id="PS00504">
    <property type="entry name" value="FRD_SDH_FAD_BINDING"/>
    <property type="match status" value="1"/>
</dbReference>
<dbReference type="InterPro" id="IPR003952">
    <property type="entry name" value="FRD_SDH_FAD_BS"/>
</dbReference>
<dbReference type="InterPro" id="IPR027477">
    <property type="entry name" value="Succ_DH/fumarate_Rdtase_cat_sf"/>
</dbReference>
<evidence type="ECO:0000256" key="13">
    <source>
        <dbReference type="ARBA" id="ARBA00049220"/>
    </source>
</evidence>
<comment type="pathway">
    <text evidence="3 15">Carbohydrate metabolism; tricarboxylic acid cycle; fumarate from succinate (bacterial route): step 1/1.</text>
</comment>
<accession>A0ABX8SA66</accession>
<organism evidence="18 19">
    <name type="scientific">Skermania pinensis</name>
    <dbReference type="NCBI Taxonomy" id="39122"/>
    <lineage>
        <taxon>Bacteria</taxon>
        <taxon>Bacillati</taxon>
        <taxon>Actinomycetota</taxon>
        <taxon>Actinomycetes</taxon>
        <taxon>Mycobacteriales</taxon>
        <taxon>Gordoniaceae</taxon>
        <taxon>Skermania</taxon>
    </lineage>
</organism>
<dbReference type="EC" id="1.3.5.1" evidence="5 15"/>
<dbReference type="InterPro" id="IPR003953">
    <property type="entry name" value="FAD-dep_OxRdtase_2_FAD-bd"/>
</dbReference>
<keyword evidence="19" id="KW-1185">Reference proteome</keyword>
<proteinExistence type="inferred from homology"/>
<dbReference type="PANTHER" id="PTHR11632:SF51">
    <property type="entry name" value="SUCCINATE DEHYDROGENASE [UBIQUINONE] FLAVOPROTEIN SUBUNIT, MITOCHONDRIAL"/>
    <property type="match status" value="1"/>
</dbReference>
<dbReference type="Proteomes" id="UP000887023">
    <property type="component" value="Chromosome"/>
</dbReference>
<name>A0ABX8SA66_9ACTN</name>
<dbReference type="InterPro" id="IPR015939">
    <property type="entry name" value="Fum_Rdtase/Succ_DH_flav-like_C"/>
</dbReference>
<evidence type="ECO:0000256" key="11">
    <source>
        <dbReference type="ARBA" id="ARBA00023002"/>
    </source>
</evidence>
<evidence type="ECO:0000256" key="2">
    <source>
        <dbReference type="ARBA" id="ARBA00004170"/>
    </source>
</evidence>
<evidence type="ECO:0000256" key="8">
    <source>
        <dbReference type="ARBA" id="ARBA00022630"/>
    </source>
</evidence>
<keyword evidence="9 15" id="KW-0274">FAD</keyword>
<feature type="domain" description="FAD-dependent oxidoreductase 2 FAD-binding" evidence="16">
    <location>
        <begin position="7"/>
        <end position="400"/>
    </location>
</feature>
<dbReference type="Gene3D" id="3.50.50.60">
    <property type="entry name" value="FAD/NAD(P)-binding domain"/>
    <property type="match status" value="1"/>
</dbReference>
<feature type="domain" description="Fumarate reductase/succinate dehydrogenase flavoprotein-like C-terminal" evidence="17">
    <location>
        <begin position="454"/>
        <end position="583"/>
    </location>
</feature>
<dbReference type="Gene3D" id="4.10.80.40">
    <property type="entry name" value="succinate dehydrogenase protein domain"/>
    <property type="match status" value="1"/>
</dbReference>
<dbReference type="Gene3D" id="3.90.700.10">
    <property type="entry name" value="Succinate dehydrogenase/fumarate reductase flavoprotein, catalytic domain"/>
    <property type="match status" value="1"/>
</dbReference>
<gene>
    <name evidence="18" type="primary">sdhA</name>
    <name evidence="18" type="ORF">KV203_16095</name>
</gene>
<dbReference type="EMBL" id="CP079105">
    <property type="protein sequence ID" value="QXQ13365.1"/>
    <property type="molecule type" value="Genomic_DNA"/>
</dbReference>
<evidence type="ECO:0000256" key="7">
    <source>
        <dbReference type="ARBA" id="ARBA00022448"/>
    </source>
</evidence>
<dbReference type="SUPFAM" id="SSF56425">
    <property type="entry name" value="Succinate dehydrogenase/fumarate reductase flavoprotein, catalytic domain"/>
    <property type="match status" value="1"/>
</dbReference>
<dbReference type="InterPro" id="IPR036188">
    <property type="entry name" value="FAD/NAD-bd_sf"/>
</dbReference>
<dbReference type="PANTHER" id="PTHR11632">
    <property type="entry name" value="SUCCINATE DEHYDROGENASE 2 FLAVOPROTEIN SUBUNIT"/>
    <property type="match status" value="1"/>
</dbReference>
<evidence type="ECO:0000256" key="5">
    <source>
        <dbReference type="ARBA" id="ARBA00012792"/>
    </source>
</evidence>
<keyword evidence="10 15" id="KW-0249">Electron transport</keyword>
<evidence type="ECO:0000313" key="19">
    <source>
        <dbReference type="Proteomes" id="UP000887023"/>
    </source>
</evidence>
<keyword evidence="11 15" id="KW-0560">Oxidoreductase</keyword>
<evidence type="ECO:0000259" key="17">
    <source>
        <dbReference type="Pfam" id="PF02910"/>
    </source>
</evidence>
<evidence type="ECO:0000256" key="10">
    <source>
        <dbReference type="ARBA" id="ARBA00022982"/>
    </source>
</evidence>
<evidence type="ECO:0000256" key="3">
    <source>
        <dbReference type="ARBA" id="ARBA00004894"/>
    </source>
</evidence>
<dbReference type="Pfam" id="PF00890">
    <property type="entry name" value="FAD_binding_2"/>
    <property type="match status" value="1"/>
</dbReference>
<dbReference type="PIRSF" id="PIRSF000171">
    <property type="entry name" value="SDHA_APRA_LASPO"/>
    <property type="match status" value="1"/>
</dbReference>
<dbReference type="NCBIfam" id="TIGR01812">
    <property type="entry name" value="sdhA_frdA_Gneg"/>
    <property type="match status" value="1"/>
</dbReference>
<dbReference type="InterPro" id="IPR014006">
    <property type="entry name" value="Succ_Dhase_FrdA_Gneg"/>
</dbReference>
<dbReference type="RefSeq" id="WP_066472513.1">
    <property type="nucleotide sequence ID" value="NZ_CBCRUZ010000016.1"/>
</dbReference>
<dbReference type="NCBIfam" id="TIGR01816">
    <property type="entry name" value="sdhA_forward"/>
    <property type="match status" value="1"/>
</dbReference>
<reference evidence="18" key="1">
    <citation type="submission" date="2021-07" db="EMBL/GenBank/DDBJ databases">
        <title>Candidatus Kaistella beijingensis sp. nov. isolated from a municipal wastewater treatment plant is involved in sludge foaming.</title>
        <authorList>
            <person name="Song Y."/>
            <person name="Liu S.-J."/>
        </authorList>
    </citation>
    <scope>NUCLEOTIDE SEQUENCE</scope>
    <source>
        <strain evidence="18">DSM 43998</strain>
    </source>
</reference>
<dbReference type="InterPro" id="IPR030664">
    <property type="entry name" value="SdhA/FrdA/AprA"/>
</dbReference>
<evidence type="ECO:0000256" key="6">
    <source>
        <dbReference type="ARBA" id="ARBA00019965"/>
    </source>
</evidence>
<evidence type="ECO:0000256" key="15">
    <source>
        <dbReference type="RuleBase" id="RU362051"/>
    </source>
</evidence>
<comment type="catalytic activity">
    <reaction evidence="13 15">
        <text>a quinone + succinate = fumarate + a quinol</text>
        <dbReference type="Rhea" id="RHEA:40523"/>
        <dbReference type="ChEBI" id="CHEBI:24646"/>
        <dbReference type="ChEBI" id="CHEBI:29806"/>
        <dbReference type="ChEBI" id="CHEBI:30031"/>
        <dbReference type="ChEBI" id="CHEBI:132124"/>
        <dbReference type="EC" id="1.3.5.1"/>
    </reaction>
</comment>
<evidence type="ECO:0000256" key="1">
    <source>
        <dbReference type="ARBA" id="ARBA00001974"/>
    </source>
</evidence>
<comment type="cofactor">
    <cofactor evidence="1 15">
        <name>FAD</name>
        <dbReference type="ChEBI" id="CHEBI:57692"/>
    </cofactor>
</comment>
<dbReference type="InterPro" id="IPR037099">
    <property type="entry name" value="Fum_R/Succ_DH_flav-like_C_sf"/>
</dbReference>
<dbReference type="SUPFAM" id="SSF46977">
    <property type="entry name" value="Succinate dehydrogenase/fumarate reductase flavoprotein C-terminal domain"/>
    <property type="match status" value="1"/>
</dbReference>
<keyword evidence="12 15" id="KW-0472">Membrane</keyword>
<comment type="similarity">
    <text evidence="4 15">Belongs to the FAD-dependent oxidoreductase 2 family. FRD/SDH subfamily.</text>
</comment>
<comment type="subcellular location">
    <subcellularLocation>
        <location evidence="2">Membrane</location>
        <topology evidence="2">Peripheral membrane protein</topology>
    </subcellularLocation>
</comment>
<keyword evidence="8 15" id="KW-0285">Flavoprotein</keyword>
<dbReference type="Pfam" id="PF02910">
    <property type="entry name" value="Succ_DH_flav_C"/>
    <property type="match status" value="1"/>
</dbReference>
<evidence type="ECO:0000256" key="9">
    <source>
        <dbReference type="ARBA" id="ARBA00022827"/>
    </source>
</evidence>
<protein>
    <recommendedName>
        <fullName evidence="6 14">Succinate dehydrogenase flavoprotein subunit</fullName>
        <ecNumber evidence="5 15">1.3.5.1</ecNumber>
    </recommendedName>
</protein>
<sequence length="583" mass="64626">MQEHKYDVVIVGAGGAGMRAAIEAAPRARTAVLTKLYPTRSHTGAAQGGMCAALANVEEDNWEWHTFDTVKGGDYLVDQDAAEIMAKEAIDAVLDLEKMGLPFNRTPEGRIDQRRFGGHTRDHGKAPVRRACYAADRTGHMILQTLYQNCVKHDVQFFNEFYVLDIAITETDHGATATGVVAYELATGELHVFHAKSVVIATGGSGRMYKTTSNAHTLTGDGMAIVFRKGLPLEDMEFHQFHPTGLAGLGILISEAVRGEGGILRNADGERFMERYAPTIKDLAPRDIVARSMVLEVLEGRGAGPDKDYVYIDVTHLGEEVLAEKLPDITEFARTYLGVDPVTELVPVFPTCHYVMGGIPTRIRGEVLRNNHEIVHGLYAAGECACVSVHGANRLGTNSLLDINVFGRRAGIAAAEYARRHNFVEMPPDPAAMVQDWLALILSEHGDERVADIRTDLQRSMDNNASVFRTEDTLKQALHDIHALKERYARITVQDKGKRYNTDLLEAVELGFLLELAEVTVVGALNRKESRGGHAREDYPSRDDVNFMRHTMAYKDGPDLLSEVRLDFKPVVQTRYEPMERKY</sequence>
<evidence type="ECO:0000313" key="18">
    <source>
        <dbReference type="EMBL" id="QXQ13365.1"/>
    </source>
</evidence>
<dbReference type="PRINTS" id="PR00411">
    <property type="entry name" value="PNDRDTASEI"/>
</dbReference>
<evidence type="ECO:0000256" key="12">
    <source>
        <dbReference type="ARBA" id="ARBA00023136"/>
    </source>
</evidence>
<keyword evidence="7 15" id="KW-0813">Transport</keyword>
<dbReference type="SUPFAM" id="SSF51905">
    <property type="entry name" value="FAD/NAD(P)-binding domain"/>
    <property type="match status" value="1"/>
</dbReference>
<dbReference type="Gene3D" id="1.20.58.100">
    <property type="entry name" value="Fumarate reductase/succinate dehydrogenase flavoprotein-like, C-terminal domain"/>
    <property type="match status" value="1"/>
</dbReference>
<evidence type="ECO:0000256" key="4">
    <source>
        <dbReference type="ARBA" id="ARBA00008040"/>
    </source>
</evidence>
<evidence type="ECO:0000259" key="16">
    <source>
        <dbReference type="Pfam" id="PF00890"/>
    </source>
</evidence>
<evidence type="ECO:0000256" key="14">
    <source>
        <dbReference type="NCBIfam" id="TIGR01816"/>
    </source>
</evidence>
<dbReference type="InterPro" id="IPR011281">
    <property type="entry name" value="Succ_DH_flav_su_fwd"/>
</dbReference>